<evidence type="ECO:0000256" key="1">
    <source>
        <dbReference type="SAM" id="SignalP"/>
    </source>
</evidence>
<keyword evidence="3" id="KW-1185">Reference proteome</keyword>
<accession>A0A085Z594</accession>
<protein>
    <submittedName>
        <fullName evidence="2">Uncharacterized protein</fullName>
    </submittedName>
</protein>
<organism evidence="2 3">
    <name type="scientific">Chryseobacterium formosense</name>
    <dbReference type="NCBI Taxonomy" id="236814"/>
    <lineage>
        <taxon>Bacteria</taxon>
        <taxon>Pseudomonadati</taxon>
        <taxon>Bacteroidota</taxon>
        <taxon>Flavobacteriia</taxon>
        <taxon>Flavobacteriales</taxon>
        <taxon>Weeksellaceae</taxon>
        <taxon>Chryseobacterium group</taxon>
        <taxon>Chryseobacterium</taxon>
    </lineage>
</organism>
<gene>
    <name evidence="2" type="ORF">IX39_02790</name>
</gene>
<comment type="caution">
    <text evidence="2">The sequence shown here is derived from an EMBL/GenBank/DDBJ whole genome shotgun (WGS) entry which is preliminary data.</text>
</comment>
<reference evidence="2 3" key="1">
    <citation type="submission" date="2014-07" db="EMBL/GenBank/DDBJ databases">
        <title>Genome of Chryseobacterium formosense LMG 24722.</title>
        <authorList>
            <person name="Pipes S.E."/>
            <person name="Stropko S.J."/>
            <person name="Newman J.D."/>
        </authorList>
    </citation>
    <scope>NUCLEOTIDE SEQUENCE [LARGE SCALE GENOMIC DNA]</scope>
    <source>
        <strain evidence="2 3">LMG 24722</strain>
    </source>
</reference>
<keyword evidence="1" id="KW-0732">Signal</keyword>
<dbReference type="AlphaFoldDB" id="A0A085Z594"/>
<dbReference type="EMBL" id="JPRP01000001">
    <property type="protein sequence ID" value="KFE99607.1"/>
    <property type="molecule type" value="Genomic_DNA"/>
</dbReference>
<dbReference type="OrthoDB" id="1251397at2"/>
<evidence type="ECO:0000313" key="3">
    <source>
        <dbReference type="Proteomes" id="UP000028713"/>
    </source>
</evidence>
<evidence type="ECO:0000313" key="2">
    <source>
        <dbReference type="EMBL" id="KFE99607.1"/>
    </source>
</evidence>
<dbReference type="Gene3D" id="2.60.40.2970">
    <property type="match status" value="1"/>
</dbReference>
<feature type="signal peptide" evidence="1">
    <location>
        <begin position="1"/>
        <end position="19"/>
    </location>
</feature>
<dbReference type="RefSeq" id="WP_034673263.1">
    <property type="nucleotide sequence ID" value="NZ_FPAP01000004.1"/>
</dbReference>
<name>A0A085Z594_9FLAO</name>
<dbReference type="STRING" id="236814.IX39_02790"/>
<dbReference type="Proteomes" id="UP000028713">
    <property type="component" value="Unassembled WGS sequence"/>
</dbReference>
<sequence>MRFKLIFFYFFIFSFFVSAQNDKCKLKINYDLSDVQEKGEISFSVTNLSTKKVKVLKSFHDYKAQLENIFYVDSNGNLLPKDVGTADIDFFKQDKTIVLKPNESRIYKINIFGTFQGSKFLRSEYSYQFDVWFNFIDLIDHRFDCDLIGLEKLKNLKYQPHAVQ</sequence>
<proteinExistence type="predicted"/>
<feature type="chain" id="PRO_5001800704" evidence="1">
    <location>
        <begin position="20"/>
        <end position="164"/>
    </location>
</feature>
<dbReference type="eggNOG" id="ENOG502ZZV6">
    <property type="taxonomic scope" value="Bacteria"/>
</dbReference>